<keyword evidence="4 6" id="KW-1133">Transmembrane helix</keyword>
<evidence type="ECO:0000256" key="5">
    <source>
        <dbReference type="ARBA" id="ARBA00023136"/>
    </source>
</evidence>
<keyword evidence="2" id="KW-1003">Cell membrane</keyword>
<feature type="transmembrane region" description="Helical" evidence="6">
    <location>
        <begin position="7"/>
        <end position="26"/>
    </location>
</feature>
<evidence type="ECO:0000313" key="9">
    <source>
        <dbReference type="Proteomes" id="UP000184536"/>
    </source>
</evidence>
<dbReference type="Pfam" id="PF13190">
    <property type="entry name" value="PDGLE"/>
    <property type="match status" value="1"/>
</dbReference>
<dbReference type="RefSeq" id="WP_110940940.1">
    <property type="nucleotide sequence ID" value="NZ_FQZV01000020.1"/>
</dbReference>
<dbReference type="InterPro" id="IPR025937">
    <property type="entry name" value="PDGLE_dom"/>
</dbReference>
<dbReference type="GO" id="GO:0005886">
    <property type="term" value="C:plasma membrane"/>
    <property type="evidence" value="ECO:0007669"/>
    <property type="project" value="UniProtKB-SubCell"/>
</dbReference>
<comment type="subcellular location">
    <subcellularLocation>
        <location evidence="1">Cell membrane</location>
    </subcellularLocation>
</comment>
<keyword evidence="3 6" id="KW-0812">Transmembrane</keyword>
<dbReference type="EMBL" id="FQZV01000020">
    <property type="protein sequence ID" value="SHJ31357.1"/>
    <property type="molecule type" value="Genomic_DNA"/>
</dbReference>
<proteinExistence type="predicted"/>
<evidence type="ECO:0000256" key="2">
    <source>
        <dbReference type="ARBA" id="ARBA00022475"/>
    </source>
</evidence>
<dbReference type="AlphaFoldDB" id="A0A1M6IAC7"/>
<feature type="transmembrane region" description="Helical" evidence="6">
    <location>
        <begin position="68"/>
        <end position="89"/>
    </location>
</feature>
<evidence type="ECO:0000256" key="4">
    <source>
        <dbReference type="ARBA" id="ARBA00022989"/>
    </source>
</evidence>
<accession>A0A1M6IAC7</accession>
<organism evidence="8 9">
    <name type="scientific">Geosporobacter subterraneus DSM 17957</name>
    <dbReference type="NCBI Taxonomy" id="1121919"/>
    <lineage>
        <taxon>Bacteria</taxon>
        <taxon>Bacillati</taxon>
        <taxon>Bacillota</taxon>
        <taxon>Clostridia</taxon>
        <taxon>Peptostreptococcales</taxon>
        <taxon>Thermotaleaceae</taxon>
        <taxon>Geosporobacter</taxon>
    </lineage>
</organism>
<name>A0A1M6IAC7_9FIRM</name>
<dbReference type="OrthoDB" id="1725146at2"/>
<reference evidence="9" key="1">
    <citation type="submission" date="2016-11" db="EMBL/GenBank/DDBJ databases">
        <authorList>
            <person name="Varghese N."/>
            <person name="Submissions S."/>
        </authorList>
    </citation>
    <scope>NUCLEOTIDE SEQUENCE [LARGE SCALE GENOMIC DNA]</scope>
    <source>
        <strain evidence="9">DSM 17957</strain>
    </source>
</reference>
<feature type="domain" description="PDGLE" evidence="7">
    <location>
        <begin position="5"/>
        <end position="92"/>
    </location>
</feature>
<evidence type="ECO:0000259" key="7">
    <source>
        <dbReference type="Pfam" id="PF13190"/>
    </source>
</evidence>
<evidence type="ECO:0000256" key="3">
    <source>
        <dbReference type="ARBA" id="ARBA00022692"/>
    </source>
</evidence>
<sequence>MENSKKFIWIGLASALIVAGIFSPFASSSPDGLERVGEDTGFIEWAQDNIISSLIPDYMVPGIPHEGVATALAGIIGVLLTFIFLYGIGKLITPKSKVKEGSKV</sequence>
<evidence type="ECO:0000256" key="6">
    <source>
        <dbReference type="SAM" id="Phobius"/>
    </source>
</evidence>
<protein>
    <submittedName>
        <fullName evidence="8">Cobalt/nickel transport protein</fullName>
    </submittedName>
</protein>
<gene>
    <name evidence="8" type="ORF">SAMN02745975_01783</name>
</gene>
<dbReference type="Proteomes" id="UP000184536">
    <property type="component" value="Unassembled WGS sequence"/>
</dbReference>
<keyword evidence="9" id="KW-1185">Reference proteome</keyword>
<evidence type="ECO:0000313" key="8">
    <source>
        <dbReference type="EMBL" id="SHJ31357.1"/>
    </source>
</evidence>
<keyword evidence="5 6" id="KW-0472">Membrane</keyword>
<dbReference type="STRING" id="1121919.SAMN02745975_01783"/>
<evidence type="ECO:0000256" key="1">
    <source>
        <dbReference type="ARBA" id="ARBA00004236"/>
    </source>
</evidence>